<dbReference type="EMBL" id="WBSL01000008">
    <property type="protein sequence ID" value="MPY67705.1"/>
    <property type="molecule type" value="Genomic_DNA"/>
</dbReference>
<keyword evidence="2" id="KW-1185">Reference proteome</keyword>
<evidence type="ECO:0000313" key="2">
    <source>
        <dbReference type="Proteomes" id="UP000484842"/>
    </source>
</evidence>
<dbReference type="AlphaFoldDB" id="A0A7X1TSD7"/>
<evidence type="ECO:0000313" key="1">
    <source>
        <dbReference type="EMBL" id="MPY67705.1"/>
    </source>
</evidence>
<dbReference type="Proteomes" id="UP000484842">
    <property type="component" value="Unassembled WGS sequence"/>
</dbReference>
<reference evidence="1 2" key="1">
    <citation type="submission" date="2019-10" db="EMBL/GenBank/DDBJ databases">
        <title>Deinococcus sp. isolated from soil.</title>
        <authorList>
            <person name="Li Y."/>
            <person name="Wang J."/>
        </authorList>
    </citation>
    <scope>NUCLEOTIDE SEQUENCE [LARGE SCALE GENOMIC DNA]</scope>
    <source>
        <strain evidence="1 2">SDU3-2</strain>
    </source>
</reference>
<accession>A0A7X1TSD7</accession>
<organism evidence="1 2">
    <name type="scientific">Deinococcus terrestris</name>
    <dbReference type="NCBI Taxonomy" id="2651870"/>
    <lineage>
        <taxon>Bacteria</taxon>
        <taxon>Thermotogati</taxon>
        <taxon>Deinococcota</taxon>
        <taxon>Deinococci</taxon>
        <taxon>Deinococcales</taxon>
        <taxon>Deinococcaceae</taxon>
        <taxon>Deinococcus</taxon>
    </lineage>
</organism>
<proteinExistence type="predicted"/>
<sequence>MTKPPKTLYTAEVDCAFGDFPLFETPEEAIASAEGHRVTGVVELTHLSVGDRMLNDVLSSQLLVRSASDFALSDDDGLEPDGLSEKLEALLTETVNFFGEEEDIPSAAFGELQDALVAAADAWAEKYGLVSKRYVSVCSHDFGFEDEDDE</sequence>
<name>A0A7X1TSD7_9DEIO</name>
<comment type="caution">
    <text evidence="1">The sequence shown here is derived from an EMBL/GenBank/DDBJ whole genome shotgun (WGS) entry which is preliminary data.</text>
</comment>
<protein>
    <submittedName>
        <fullName evidence="1">Uncharacterized protein</fullName>
    </submittedName>
</protein>
<gene>
    <name evidence="1" type="ORF">F8S09_13605</name>
</gene>
<dbReference type="RefSeq" id="WP_152872040.1">
    <property type="nucleotide sequence ID" value="NZ_WBSL01000008.1"/>
</dbReference>